<proteinExistence type="predicted"/>
<keyword evidence="1" id="KW-0812">Transmembrane</keyword>
<accession>F3KJG0</accession>
<dbReference type="EMBL" id="AEGP01000029">
    <property type="protein sequence ID" value="EGG42437.1"/>
    <property type="molecule type" value="Genomic_DNA"/>
</dbReference>
<protein>
    <submittedName>
        <fullName evidence="2">Uncharacterized protein</fullName>
    </submittedName>
</protein>
<dbReference type="HOGENOM" id="CLU_481133_0_0_2"/>
<keyword evidence="1" id="KW-0472">Membrane</keyword>
<dbReference type="STRING" id="886738.Nlim_0618"/>
<name>F3KJG0_9ARCH</name>
<evidence type="ECO:0000313" key="2">
    <source>
        <dbReference type="EMBL" id="EGG42437.1"/>
    </source>
</evidence>
<sequence length="596" mass="63722">MIVTKRLSPRRGISSIVGALIFTVLMIAGFSSMSLALDSQTDLVNTQRVVSDLELKKQQEQFSVSAFTDSSNILKVVVDNDGQNPVEILRVWIINKTLATQPVTPFDIHPDDTFVPTRFKSNVLSNQPLYMTPDTYDIKVISAFGTVKITEMAVGTNSSYNGLRAEMITNPPDVIIGQNVTVAMIVTNTGSSTIESVIPVTPTVTPPLAVLGWSSATPAIVDLTPGESVMFSWDYMISGDSGDNVTFSSQASGTNIADSAVVTSNTVSDVSTLRLPTDGSIGTNGTNGQTDPNIINEDLLARPKLFLTIPSPQGDSDQKALWGINVANPVNAPMEVSKISITAFAPGANNNDKIFASSCVADNLFPIGVNHWSCPSENVIMWQDFASPITIPPNSTQQFLVKVMPGTIAGQNILESIVVQASVFTTVGSFGKSGYQTTMYDGTEVIGNVYLSTVIDSRNNADMRSIRTGIAPGSTQTFNIVFADLDSISTTWIKSGGQLIINVPKDWTDVQIVNNFGFTNPPSVTTFGDGSTQIIGTLSSNLGTATNQADTIQFSAKAPDITYDQMYVMYVLAQGQTTNNFSIGPLSEIVLQVDAP</sequence>
<evidence type="ECO:0000256" key="1">
    <source>
        <dbReference type="SAM" id="Phobius"/>
    </source>
</evidence>
<keyword evidence="1" id="KW-1133">Transmembrane helix</keyword>
<gene>
    <name evidence="2" type="ORF">Nlim_0618</name>
</gene>
<feature type="transmembrane region" description="Helical" evidence="1">
    <location>
        <begin position="12"/>
        <end position="37"/>
    </location>
</feature>
<organism evidence="2">
    <name type="scientific">Candidatus Nitrosarchaeum limnium SFB1</name>
    <dbReference type="NCBI Taxonomy" id="886738"/>
    <lineage>
        <taxon>Archaea</taxon>
        <taxon>Nitrososphaerota</taxon>
        <taxon>Nitrososphaeria</taxon>
        <taxon>Nitrosopumilales</taxon>
        <taxon>Nitrosopumilaceae</taxon>
        <taxon>Nitrosarchaeum</taxon>
    </lineage>
</organism>
<dbReference type="Proteomes" id="UP000004348">
    <property type="component" value="Chromosome"/>
</dbReference>
<reference evidence="2" key="1">
    <citation type="journal article" date="2011" name="PLoS ONE">
        <title>Genome of a low-salinity ammonia-oxidizing archaeon determined by single-cell and metagenomic analysis.</title>
        <authorList>
            <person name="Blainey P.C."/>
            <person name="Mosier A.C."/>
            <person name="Potanina A."/>
            <person name="Francis C.A."/>
            <person name="Quake S.R."/>
        </authorList>
    </citation>
    <scope>NUCLEOTIDE SEQUENCE [LARGE SCALE GENOMIC DNA]</scope>
    <source>
        <strain evidence="2">SFB1</strain>
    </source>
</reference>
<comment type="caution">
    <text evidence="2">The sequence shown here is derived from an EMBL/GenBank/DDBJ whole genome shotgun (WGS) entry which is preliminary data.</text>
</comment>
<dbReference type="AlphaFoldDB" id="F3KJG0"/>